<dbReference type="OrthoDB" id="9788959at2"/>
<protein>
    <recommendedName>
        <fullName evidence="2">UspA domain-containing protein</fullName>
    </recommendedName>
</protein>
<dbReference type="SUPFAM" id="SSF52402">
    <property type="entry name" value="Adenine nucleotide alpha hydrolases-like"/>
    <property type="match status" value="2"/>
</dbReference>
<evidence type="ECO:0000259" key="2">
    <source>
        <dbReference type="Pfam" id="PF00582"/>
    </source>
</evidence>
<reference evidence="3 4" key="1">
    <citation type="submission" date="2019-02" db="EMBL/GenBank/DDBJ databases">
        <title>Pedobacter sp. RP-1-14 sp. nov., isolated from Arctic soil.</title>
        <authorList>
            <person name="Dahal R.H."/>
        </authorList>
    </citation>
    <scope>NUCLEOTIDE SEQUENCE [LARGE SCALE GENOMIC DNA]</scope>
    <source>
        <strain evidence="3 4">RP-1-14</strain>
    </source>
</reference>
<dbReference type="RefSeq" id="WP_131596304.1">
    <property type="nucleotide sequence ID" value="NZ_SJSL01000002.1"/>
</dbReference>
<sequence>MLLKEFIKTNTQLYQLNGRDMKNLLVLTDFSKSAAHAARYAYSLARQLRAGVTLCNVVVVPAEVPQSGLLVWPLEESDVLLRESEQALEKLKTQLQKSDEPDGVNPAIIVNSFTGVLQDLVENVSAENQIDYILMAAHGHAGLSGLMLGNHSRILIDDIGPPLFIIPPAAKITPIKKIYFAMDFIDPDQDLKFVRMLVVLAASLQAEIFITHVYKDSVNSQDAKSVQKLMLNISCENDYPLIHYKAIENVKEKQGLEWLMVHGDMDLLVMVHHPQGFFDRLIKGSLTQKLAEELTIPLLIFKKEPDSPPV</sequence>
<name>A0A4R0NR01_9SPHI</name>
<proteinExistence type="inferred from homology"/>
<evidence type="ECO:0000256" key="1">
    <source>
        <dbReference type="ARBA" id="ARBA00008791"/>
    </source>
</evidence>
<dbReference type="InterPro" id="IPR014729">
    <property type="entry name" value="Rossmann-like_a/b/a_fold"/>
</dbReference>
<evidence type="ECO:0000313" key="3">
    <source>
        <dbReference type="EMBL" id="TCD01504.1"/>
    </source>
</evidence>
<dbReference type="CDD" id="cd00293">
    <property type="entry name" value="USP-like"/>
    <property type="match status" value="1"/>
</dbReference>
<feature type="domain" description="UspA" evidence="2">
    <location>
        <begin position="21"/>
        <end position="156"/>
    </location>
</feature>
<dbReference type="PANTHER" id="PTHR46268">
    <property type="entry name" value="STRESS RESPONSE PROTEIN NHAX"/>
    <property type="match status" value="1"/>
</dbReference>
<feature type="domain" description="UspA" evidence="2">
    <location>
        <begin position="175"/>
        <end position="302"/>
    </location>
</feature>
<comment type="caution">
    <text evidence="3">The sequence shown here is derived from an EMBL/GenBank/DDBJ whole genome shotgun (WGS) entry which is preliminary data.</text>
</comment>
<organism evidence="3 4">
    <name type="scientific">Pedobacter psychroterrae</name>
    <dbReference type="NCBI Taxonomy" id="2530453"/>
    <lineage>
        <taxon>Bacteria</taxon>
        <taxon>Pseudomonadati</taxon>
        <taxon>Bacteroidota</taxon>
        <taxon>Sphingobacteriia</taxon>
        <taxon>Sphingobacteriales</taxon>
        <taxon>Sphingobacteriaceae</taxon>
        <taxon>Pedobacter</taxon>
    </lineage>
</organism>
<dbReference type="EMBL" id="SJSL01000002">
    <property type="protein sequence ID" value="TCD01504.1"/>
    <property type="molecule type" value="Genomic_DNA"/>
</dbReference>
<accession>A0A4R0NR01</accession>
<dbReference type="Gene3D" id="3.40.50.620">
    <property type="entry name" value="HUPs"/>
    <property type="match status" value="2"/>
</dbReference>
<evidence type="ECO:0000313" key="4">
    <source>
        <dbReference type="Proteomes" id="UP000293347"/>
    </source>
</evidence>
<dbReference type="Proteomes" id="UP000293347">
    <property type="component" value="Unassembled WGS sequence"/>
</dbReference>
<dbReference type="Pfam" id="PF00582">
    <property type="entry name" value="Usp"/>
    <property type="match status" value="2"/>
</dbReference>
<gene>
    <name evidence="3" type="ORF">EZ437_12265</name>
</gene>
<dbReference type="AlphaFoldDB" id="A0A4R0NR01"/>
<dbReference type="PANTHER" id="PTHR46268:SF27">
    <property type="entry name" value="UNIVERSAL STRESS PROTEIN RV2623"/>
    <property type="match status" value="1"/>
</dbReference>
<comment type="similarity">
    <text evidence="1">Belongs to the universal stress protein A family.</text>
</comment>
<keyword evidence="4" id="KW-1185">Reference proteome</keyword>
<dbReference type="InterPro" id="IPR006016">
    <property type="entry name" value="UspA"/>
</dbReference>